<evidence type="ECO:0000313" key="1">
    <source>
        <dbReference type="EMBL" id="KAG0423539.1"/>
    </source>
</evidence>
<gene>
    <name evidence="1" type="ORF">HPB47_000687</name>
</gene>
<evidence type="ECO:0000313" key="2">
    <source>
        <dbReference type="Proteomes" id="UP000805193"/>
    </source>
</evidence>
<comment type="caution">
    <text evidence="1">The sequence shown here is derived from an EMBL/GenBank/DDBJ whole genome shotgun (WGS) entry which is preliminary data.</text>
</comment>
<dbReference type="EMBL" id="JABSTQ010010089">
    <property type="protein sequence ID" value="KAG0423539.1"/>
    <property type="molecule type" value="Genomic_DNA"/>
</dbReference>
<name>A0AC60PR23_IXOPE</name>
<proteinExistence type="predicted"/>
<sequence>MEIRKGVVLDRGNDTLLGKTTLPKSDHRANHVLVFMVGGINSRWKQVIAYHYTGTYINGDELKKFVFDLIKLCADISLRVLCVTCDMGSSNRAMWRSLNLSSSRSSVTVCSVPHTCDDEIKEVQQEVEEPPGDDEIIEMEPLSRAESDIVAHLAGFLVKPLLSAVQSCRVCTQMLTAEEASEEHALVLMKEYVQGGKHLTYVSQEVFNLVSCCEGIFKAFSEEEDICLLKSPMKT</sequence>
<dbReference type="Proteomes" id="UP000805193">
    <property type="component" value="Unassembled WGS sequence"/>
</dbReference>
<reference evidence="1 2" key="1">
    <citation type="journal article" date="2020" name="Cell">
        <title>Large-Scale Comparative Analyses of Tick Genomes Elucidate Their Genetic Diversity and Vector Capacities.</title>
        <authorList>
            <consortium name="Tick Genome and Microbiome Consortium (TIGMIC)"/>
            <person name="Jia N."/>
            <person name="Wang J."/>
            <person name="Shi W."/>
            <person name="Du L."/>
            <person name="Sun Y."/>
            <person name="Zhan W."/>
            <person name="Jiang J.F."/>
            <person name="Wang Q."/>
            <person name="Zhang B."/>
            <person name="Ji P."/>
            <person name="Bell-Sakyi L."/>
            <person name="Cui X.M."/>
            <person name="Yuan T.T."/>
            <person name="Jiang B.G."/>
            <person name="Yang W.F."/>
            <person name="Lam T.T."/>
            <person name="Chang Q.C."/>
            <person name="Ding S.J."/>
            <person name="Wang X.J."/>
            <person name="Zhu J.G."/>
            <person name="Ruan X.D."/>
            <person name="Zhao L."/>
            <person name="Wei J.T."/>
            <person name="Ye R.Z."/>
            <person name="Que T.C."/>
            <person name="Du C.H."/>
            <person name="Zhou Y.H."/>
            <person name="Cheng J.X."/>
            <person name="Dai P.F."/>
            <person name="Guo W.B."/>
            <person name="Han X.H."/>
            <person name="Huang E.J."/>
            <person name="Li L.F."/>
            <person name="Wei W."/>
            <person name="Gao Y.C."/>
            <person name="Liu J.Z."/>
            <person name="Shao H.Z."/>
            <person name="Wang X."/>
            <person name="Wang C.C."/>
            <person name="Yang T.C."/>
            <person name="Huo Q.B."/>
            <person name="Li W."/>
            <person name="Chen H.Y."/>
            <person name="Chen S.E."/>
            <person name="Zhou L.G."/>
            <person name="Ni X.B."/>
            <person name="Tian J.H."/>
            <person name="Sheng Y."/>
            <person name="Liu T."/>
            <person name="Pan Y.S."/>
            <person name="Xia L.Y."/>
            <person name="Li J."/>
            <person name="Zhao F."/>
            <person name="Cao W.C."/>
        </authorList>
    </citation>
    <scope>NUCLEOTIDE SEQUENCE [LARGE SCALE GENOMIC DNA]</scope>
    <source>
        <strain evidence="1">Iper-2018</strain>
    </source>
</reference>
<feature type="non-terminal residue" evidence="1">
    <location>
        <position position="235"/>
    </location>
</feature>
<keyword evidence="2" id="KW-1185">Reference proteome</keyword>
<organism evidence="1 2">
    <name type="scientific">Ixodes persulcatus</name>
    <name type="common">Taiga tick</name>
    <dbReference type="NCBI Taxonomy" id="34615"/>
    <lineage>
        <taxon>Eukaryota</taxon>
        <taxon>Metazoa</taxon>
        <taxon>Ecdysozoa</taxon>
        <taxon>Arthropoda</taxon>
        <taxon>Chelicerata</taxon>
        <taxon>Arachnida</taxon>
        <taxon>Acari</taxon>
        <taxon>Parasitiformes</taxon>
        <taxon>Ixodida</taxon>
        <taxon>Ixodoidea</taxon>
        <taxon>Ixodidae</taxon>
        <taxon>Ixodinae</taxon>
        <taxon>Ixodes</taxon>
    </lineage>
</organism>
<accession>A0AC60PR23</accession>
<protein>
    <submittedName>
        <fullName evidence="1">Uncharacterized protein</fullName>
    </submittedName>
</protein>